<feature type="signal peptide" evidence="1">
    <location>
        <begin position="1"/>
        <end position="24"/>
    </location>
</feature>
<keyword evidence="3" id="KW-1185">Reference proteome</keyword>
<proteinExistence type="predicted"/>
<dbReference type="AlphaFoldDB" id="F3ZR05"/>
<name>F3ZR05_9BACE</name>
<accession>F3ZR05</accession>
<dbReference type="Proteomes" id="UP000018439">
    <property type="component" value="Chromosome"/>
</dbReference>
<dbReference type="Gene3D" id="2.60.40.2340">
    <property type="match status" value="1"/>
</dbReference>
<dbReference type="HOGENOM" id="CLU_1105388_0_0_10"/>
<gene>
    <name evidence="2" type="ORF">Bcop_1686</name>
</gene>
<dbReference type="OrthoDB" id="9996592at2"/>
<evidence type="ECO:0000313" key="2">
    <source>
        <dbReference type="EMBL" id="EGJ71878.1"/>
    </source>
</evidence>
<protein>
    <recommendedName>
        <fullName evidence="4">Cadherin-like beta sandwich domain-containing protein</fullName>
    </recommendedName>
</protein>
<keyword evidence="1" id="KW-0732">Signal</keyword>
<evidence type="ECO:0000313" key="3">
    <source>
        <dbReference type="Proteomes" id="UP000018439"/>
    </source>
</evidence>
<organism evidence="2 3">
    <name type="scientific">Bacteroides coprosuis DSM 18011</name>
    <dbReference type="NCBI Taxonomy" id="679937"/>
    <lineage>
        <taxon>Bacteria</taxon>
        <taxon>Pseudomonadati</taxon>
        <taxon>Bacteroidota</taxon>
        <taxon>Bacteroidia</taxon>
        <taxon>Bacteroidales</taxon>
        <taxon>Bacteroidaceae</taxon>
        <taxon>Bacteroides</taxon>
    </lineage>
</organism>
<dbReference type="PROSITE" id="PS51257">
    <property type="entry name" value="PROKAR_LIPOPROTEIN"/>
    <property type="match status" value="1"/>
</dbReference>
<evidence type="ECO:0000256" key="1">
    <source>
        <dbReference type="SAM" id="SignalP"/>
    </source>
</evidence>
<dbReference type="EMBL" id="CM001167">
    <property type="protein sequence ID" value="EGJ71878.1"/>
    <property type="molecule type" value="Genomic_DNA"/>
</dbReference>
<feature type="chain" id="PRO_5003305414" description="Cadherin-like beta sandwich domain-containing protein" evidence="1">
    <location>
        <begin position="25"/>
        <end position="251"/>
    </location>
</feature>
<evidence type="ECO:0008006" key="4">
    <source>
        <dbReference type="Google" id="ProtNLM"/>
    </source>
</evidence>
<reference evidence="2 3" key="1">
    <citation type="journal article" date="2011" name="Stand. Genomic Sci.">
        <title>Non-contiguous finished genome sequence of Bacteroides coprosuis type strain (PC139).</title>
        <authorList>
            <person name="Land M."/>
            <person name="Held B."/>
            <person name="Gronow S."/>
            <person name="Abt B."/>
            <person name="Lucas S."/>
            <person name="Del Rio T.G."/>
            <person name="Nolan M."/>
            <person name="Tice H."/>
            <person name="Cheng J.F."/>
            <person name="Pitluck S."/>
            <person name="Liolios K."/>
            <person name="Pagani I."/>
            <person name="Ivanova N."/>
            <person name="Mavromatis K."/>
            <person name="Mikhailova N."/>
            <person name="Pati A."/>
            <person name="Tapia R."/>
            <person name="Han C."/>
            <person name="Goodwin L."/>
            <person name="Chen A."/>
            <person name="Palaniappan K."/>
            <person name="Hauser L."/>
            <person name="Brambilla E.M."/>
            <person name="Rohde M."/>
            <person name="Goker M."/>
            <person name="Detter J.C."/>
            <person name="Woyke T."/>
            <person name="Bristow J."/>
            <person name="Eisen J.A."/>
            <person name="Markowitz V."/>
            <person name="Hugenholtz P."/>
            <person name="Kyrpides N.C."/>
            <person name="Klenk H.P."/>
            <person name="Lapidus A."/>
        </authorList>
    </citation>
    <scope>NUCLEOTIDE SEQUENCE</scope>
    <source>
        <strain evidence="2 3">DSM 18011</strain>
    </source>
</reference>
<sequence length="251" mass="28432">MRKNKITYLVAFLFLAIGISSCSSSSKHIPDFTGVYKGVIEEPEFLFWNNAAKVYLRKNSNDPYRLSLKTNLYKESMGDPFVMEFDDVLVDSRSATDNTFKFKGKEIEVDFGVDGKAKVSLDGVTEGNVMTLNYKITSSHKGETYTATFYGPKMNKKESSKAEIEEFIINDVSVRNIELIGDDIYEISIQRMTPIEVIKGYKFKIKVSDGARYKMEPSTLDIDTPAKAMTITVVSEDESVEQVYTVRLKYV</sequence>